<evidence type="ECO:0000313" key="2">
    <source>
        <dbReference type="Proteomes" id="UP000735302"/>
    </source>
</evidence>
<comment type="caution">
    <text evidence="1">The sequence shown here is derived from an EMBL/GenBank/DDBJ whole genome shotgun (WGS) entry which is preliminary data.</text>
</comment>
<protein>
    <submittedName>
        <fullName evidence="1">Uncharacterized protein</fullName>
    </submittedName>
</protein>
<sequence length="142" mass="16520">MAAVDKIKTTHCCGSSTVWFTIKSALKSVKILFPIRGHSYMECDRDMVLVNCKRNAETPDDWRQELRKARAKPSPFTVIPADKSLFRAYTDFLTPKFRSTNPVKTRPVREFYFDNTRQELFLYRDAWHGSFSSAVVKKECSR</sequence>
<name>A0AAV4AHD5_9GAST</name>
<evidence type="ECO:0000313" key="1">
    <source>
        <dbReference type="EMBL" id="GFO06327.1"/>
    </source>
</evidence>
<gene>
    <name evidence="1" type="ORF">PoB_003283200</name>
</gene>
<keyword evidence="2" id="KW-1185">Reference proteome</keyword>
<reference evidence="1 2" key="1">
    <citation type="journal article" date="2021" name="Elife">
        <title>Chloroplast acquisition without the gene transfer in kleptoplastic sea slugs, Plakobranchus ocellatus.</title>
        <authorList>
            <person name="Maeda T."/>
            <person name="Takahashi S."/>
            <person name="Yoshida T."/>
            <person name="Shimamura S."/>
            <person name="Takaki Y."/>
            <person name="Nagai Y."/>
            <person name="Toyoda A."/>
            <person name="Suzuki Y."/>
            <person name="Arimoto A."/>
            <person name="Ishii H."/>
            <person name="Satoh N."/>
            <person name="Nishiyama T."/>
            <person name="Hasebe M."/>
            <person name="Maruyama T."/>
            <person name="Minagawa J."/>
            <person name="Obokata J."/>
            <person name="Shigenobu S."/>
        </authorList>
    </citation>
    <scope>NUCLEOTIDE SEQUENCE [LARGE SCALE GENOMIC DNA]</scope>
</reference>
<dbReference type="AlphaFoldDB" id="A0AAV4AHD5"/>
<dbReference type="EMBL" id="BLXT01003772">
    <property type="protein sequence ID" value="GFO06327.1"/>
    <property type="molecule type" value="Genomic_DNA"/>
</dbReference>
<accession>A0AAV4AHD5</accession>
<organism evidence="1 2">
    <name type="scientific">Plakobranchus ocellatus</name>
    <dbReference type="NCBI Taxonomy" id="259542"/>
    <lineage>
        <taxon>Eukaryota</taxon>
        <taxon>Metazoa</taxon>
        <taxon>Spiralia</taxon>
        <taxon>Lophotrochozoa</taxon>
        <taxon>Mollusca</taxon>
        <taxon>Gastropoda</taxon>
        <taxon>Heterobranchia</taxon>
        <taxon>Euthyneura</taxon>
        <taxon>Panpulmonata</taxon>
        <taxon>Sacoglossa</taxon>
        <taxon>Placobranchoidea</taxon>
        <taxon>Plakobranchidae</taxon>
        <taxon>Plakobranchus</taxon>
    </lineage>
</organism>
<proteinExistence type="predicted"/>
<dbReference type="Proteomes" id="UP000735302">
    <property type="component" value="Unassembled WGS sequence"/>
</dbReference>